<dbReference type="AlphaFoldDB" id="A0AAV4TKQ6"/>
<sequence length="86" mass="9647">MLLKVLPRPIAFHAINMPRHSVKYIENNSLVQMDMNGNWLVALLPDLCFLSSIGSFICRSDAIGAHGPLKNHTLVSWREKSSSDDK</sequence>
<name>A0AAV4TKQ6_CAEEX</name>
<protein>
    <submittedName>
        <fullName evidence="1">Uncharacterized protein</fullName>
    </submittedName>
</protein>
<proteinExistence type="predicted"/>
<evidence type="ECO:0000313" key="2">
    <source>
        <dbReference type="Proteomes" id="UP001054945"/>
    </source>
</evidence>
<accession>A0AAV4TKQ6</accession>
<organism evidence="1 2">
    <name type="scientific">Caerostris extrusa</name>
    <name type="common">Bark spider</name>
    <name type="synonym">Caerostris bankana</name>
    <dbReference type="NCBI Taxonomy" id="172846"/>
    <lineage>
        <taxon>Eukaryota</taxon>
        <taxon>Metazoa</taxon>
        <taxon>Ecdysozoa</taxon>
        <taxon>Arthropoda</taxon>
        <taxon>Chelicerata</taxon>
        <taxon>Arachnida</taxon>
        <taxon>Araneae</taxon>
        <taxon>Araneomorphae</taxon>
        <taxon>Entelegynae</taxon>
        <taxon>Araneoidea</taxon>
        <taxon>Araneidae</taxon>
        <taxon>Caerostris</taxon>
    </lineage>
</organism>
<comment type="caution">
    <text evidence="1">The sequence shown here is derived from an EMBL/GenBank/DDBJ whole genome shotgun (WGS) entry which is preliminary data.</text>
</comment>
<gene>
    <name evidence="1" type="ORF">CEXT_678071</name>
</gene>
<evidence type="ECO:0000313" key="1">
    <source>
        <dbReference type="EMBL" id="GIY44538.1"/>
    </source>
</evidence>
<dbReference type="Proteomes" id="UP001054945">
    <property type="component" value="Unassembled WGS sequence"/>
</dbReference>
<reference evidence="1 2" key="1">
    <citation type="submission" date="2021-06" db="EMBL/GenBank/DDBJ databases">
        <title>Caerostris extrusa draft genome.</title>
        <authorList>
            <person name="Kono N."/>
            <person name="Arakawa K."/>
        </authorList>
    </citation>
    <scope>NUCLEOTIDE SEQUENCE [LARGE SCALE GENOMIC DNA]</scope>
</reference>
<dbReference type="EMBL" id="BPLR01011160">
    <property type="protein sequence ID" value="GIY44538.1"/>
    <property type="molecule type" value="Genomic_DNA"/>
</dbReference>
<keyword evidence="2" id="KW-1185">Reference proteome</keyword>